<organism evidence="3 4">
    <name type="scientific">Paramecium sonneborni</name>
    <dbReference type="NCBI Taxonomy" id="65129"/>
    <lineage>
        <taxon>Eukaryota</taxon>
        <taxon>Sar</taxon>
        <taxon>Alveolata</taxon>
        <taxon>Ciliophora</taxon>
        <taxon>Intramacronucleata</taxon>
        <taxon>Oligohymenophorea</taxon>
        <taxon>Peniculida</taxon>
        <taxon>Parameciidae</taxon>
        <taxon>Paramecium</taxon>
    </lineage>
</organism>
<evidence type="ECO:0000313" key="3">
    <source>
        <dbReference type="EMBL" id="CAD8068103.1"/>
    </source>
</evidence>
<keyword evidence="1" id="KW-0175">Coiled coil</keyword>
<dbReference type="PANTHER" id="PTHR33820:SF2">
    <property type="entry name" value="COILED-COIL DOMAIN-CONTAINING PROTEIN 17"/>
    <property type="match status" value="1"/>
</dbReference>
<evidence type="ECO:0000256" key="1">
    <source>
        <dbReference type="SAM" id="Coils"/>
    </source>
</evidence>
<dbReference type="InterPro" id="IPR038800">
    <property type="entry name" value="CCDC17"/>
</dbReference>
<accession>A0A8S1LRH3</accession>
<evidence type="ECO:0000313" key="4">
    <source>
        <dbReference type="Proteomes" id="UP000692954"/>
    </source>
</evidence>
<dbReference type="EMBL" id="CAJJDN010000023">
    <property type="protein sequence ID" value="CAD8068103.1"/>
    <property type="molecule type" value="Genomic_DNA"/>
</dbReference>
<feature type="compositionally biased region" description="Polar residues" evidence="2">
    <location>
        <begin position="425"/>
        <end position="444"/>
    </location>
</feature>
<protein>
    <submittedName>
        <fullName evidence="3">Uncharacterized protein</fullName>
    </submittedName>
</protein>
<dbReference type="Proteomes" id="UP000692954">
    <property type="component" value="Unassembled WGS sequence"/>
</dbReference>
<reference evidence="3" key="1">
    <citation type="submission" date="2021-01" db="EMBL/GenBank/DDBJ databases">
        <authorList>
            <consortium name="Genoscope - CEA"/>
            <person name="William W."/>
        </authorList>
    </citation>
    <scope>NUCLEOTIDE SEQUENCE</scope>
</reference>
<gene>
    <name evidence="3" type="ORF">PSON_ATCC_30995.1.T0230373</name>
</gene>
<keyword evidence="4" id="KW-1185">Reference proteome</keyword>
<dbReference type="OrthoDB" id="289416at2759"/>
<dbReference type="AlphaFoldDB" id="A0A8S1LRH3"/>
<feature type="region of interest" description="Disordered" evidence="2">
    <location>
        <begin position="425"/>
        <end position="445"/>
    </location>
</feature>
<sequence length="552" mass="65228">MKSLKERKKDFNDPFQQFSRKKEFFLQNNVRGVDLTREEQILMNLQAQEVDALRMISRIPIGTEIYRFKMEQYKELSTMRAEMEKIIQEQRLQRVRRNFEKKRREKDKEFENNKWVDDQRKFIIENRLRNDFGEVRKESHLYDPAEGLVIHWDYVLGLPRKTKLAQFVFAVFNNMQQLNQPKLIEPYDCEIEGESSTRVLIGETSQLYEIPAHQEVLLIIEVQLPVSKRLEENIGKTQSYGWTQIDLFDQQRQLKRGKFKCPLYKGPTDATITIENIAKLEPIPNAWFHMRITYPNDEDLGQVRSIYPEQTALEYNIPYIHLRSLFDRNYEAAIEGKEPKNKDNGEFSLNGQNYKVTEQVEVFGNKRKATPQLKEYVLKGDMRKGYRIQIHFIQNKIANNFMRIMCSAFQEQQVMFDPSGQPLAFNTTIHDPSSPNPGQNTESNPLPLVEADPQMKEINLFLLNSMKNFAFLQLLRISYDDWKNYLSFILFVKPDGSVRTGRNTLNLYNPPLKRPPLDESNLSQSGIKLDYSLYDFEYNDEDMIKCKNQRVF</sequence>
<feature type="coiled-coil region" evidence="1">
    <location>
        <begin position="73"/>
        <end position="112"/>
    </location>
</feature>
<proteinExistence type="predicted"/>
<dbReference type="PANTHER" id="PTHR33820">
    <property type="entry name" value="COILED-COIL DOMAIN-CONTAINING PROTEIN 17"/>
    <property type="match status" value="1"/>
</dbReference>
<name>A0A8S1LRH3_9CILI</name>
<evidence type="ECO:0000256" key="2">
    <source>
        <dbReference type="SAM" id="MobiDB-lite"/>
    </source>
</evidence>
<comment type="caution">
    <text evidence="3">The sequence shown here is derived from an EMBL/GenBank/DDBJ whole genome shotgun (WGS) entry which is preliminary data.</text>
</comment>